<dbReference type="AlphaFoldDB" id="A0A0F9MUC3"/>
<sequence length="115" mass="13477">MWPLEKQKTLVKRKKRRGPYKAITDKKVKCSFTLSKGSAHFIDRIADLQGLNPSDALDRFIWTIRLQDQNELVYLMKQKKLELEDLVHQSKRIAIMREQEDGECQTNLASVKHIP</sequence>
<name>A0A0F9MUC3_9ZZZZ</name>
<comment type="caution">
    <text evidence="1">The sequence shown here is derived from an EMBL/GenBank/DDBJ whole genome shotgun (WGS) entry which is preliminary data.</text>
</comment>
<reference evidence="1" key="1">
    <citation type="journal article" date="2015" name="Nature">
        <title>Complex archaea that bridge the gap between prokaryotes and eukaryotes.</title>
        <authorList>
            <person name="Spang A."/>
            <person name="Saw J.H."/>
            <person name="Jorgensen S.L."/>
            <person name="Zaremba-Niedzwiedzka K."/>
            <person name="Martijn J."/>
            <person name="Lind A.E."/>
            <person name="van Eijk R."/>
            <person name="Schleper C."/>
            <person name="Guy L."/>
            <person name="Ettema T.J."/>
        </authorList>
    </citation>
    <scope>NUCLEOTIDE SEQUENCE</scope>
</reference>
<accession>A0A0F9MUC3</accession>
<dbReference type="EMBL" id="LAZR01004357">
    <property type="protein sequence ID" value="KKN09354.1"/>
    <property type="molecule type" value="Genomic_DNA"/>
</dbReference>
<evidence type="ECO:0000313" key="1">
    <source>
        <dbReference type="EMBL" id="KKN09354.1"/>
    </source>
</evidence>
<protein>
    <submittedName>
        <fullName evidence="1">Uncharacterized protein</fullName>
    </submittedName>
</protein>
<gene>
    <name evidence="1" type="ORF">LCGC14_1047440</name>
</gene>
<proteinExistence type="predicted"/>
<organism evidence="1">
    <name type="scientific">marine sediment metagenome</name>
    <dbReference type="NCBI Taxonomy" id="412755"/>
    <lineage>
        <taxon>unclassified sequences</taxon>
        <taxon>metagenomes</taxon>
        <taxon>ecological metagenomes</taxon>
    </lineage>
</organism>